<dbReference type="Proteomes" id="UP000007814">
    <property type="component" value="Unassembled WGS sequence"/>
</dbReference>
<dbReference type="GO" id="GO:0005524">
    <property type="term" value="F:ATP binding"/>
    <property type="evidence" value="ECO:0007669"/>
    <property type="project" value="UniProtKB-KW"/>
</dbReference>
<protein>
    <submittedName>
        <fullName evidence="11">Thiol reductant ABC exporter, CydC subunit</fullName>
    </submittedName>
</protein>
<dbReference type="PANTHER" id="PTHR24221">
    <property type="entry name" value="ATP-BINDING CASSETTE SUB-FAMILY B"/>
    <property type="match status" value="1"/>
</dbReference>
<evidence type="ECO:0000256" key="5">
    <source>
        <dbReference type="ARBA" id="ARBA00022989"/>
    </source>
</evidence>
<evidence type="ECO:0000256" key="6">
    <source>
        <dbReference type="ARBA" id="ARBA00023136"/>
    </source>
</evidence>
<keyword evidence="5 8" id="KW-1133">Transmembrane helix</keyword>
<dbReference type="GO" id="GO:0034775">
    <property type="term" value="P:glutathione transmembrane transport"/>
    <property type="evidence" value="ECO:0007669"/>
    <property type="project" value="InterPro"/>
</dbReference>
<evidence type="ECO:0000313" key="11">
    <source>
        <dbReference type="EMBL" id="EJN83467.1"/>
    </source>
</evidence>
<dbReference type="SMART" id="SM00387">
    <property type="entry name" value="HATPase_c"/>
    <property type="match status" value="1"/>
</dbReference>
<dbReference type="PROSITE" id="PS00211">
    <property type="entry name" value="ABC_TRANSPORTER_1"/>
    <property type="match status" value="1"/>
</dbReference>
<feature type="domain" description="ABC transmembrane type-1" evidence="10">
    <location>
        <begin position="36"/>
        <end position="319"/>
    </location>
</feature>
<keyword evidence="6 8" id="KW-0472">Membrane</keyword>
<name>J3F0S7_ACTNH</name>
<dbReference type="Gene3D" id="3.40.50.300">
    <property type="entry name" value="P-loop containing nucleotide triphosphate hydrolases"/>
    <property type="match status" value="1"/>
</dbReference>
<feature type="region of interest" description="Disordered" evidence="7">
    <location>
        <begin position="565"/>
        <end position="673"/>
    </location>
</feature>
<keyword evidence="3" id="KW-0547">Nucleotide-binding</keyword>
<dbReference type="Gene3D" id="3.30.565.10">
    <property type="entry name" value="Histidine kinase-like ATPase, C-terminal domain"/>
    <property type="match status" value="1"/>
</dbReference>
<dbReference type="GO" id="GO:0005886">
    <property type="term" value="C:plasma membrane"/>
    <property type="evidence" value="ECO:0007669"/>
    <property type="project" value="UniProtKB-SubCell"/>
</dbReference>
<evidence type="ECO:0000256" key="7">
    <source>
        <dbReference type="SAM" id="MobiDB-lite"/>
    </source>
</evidence>
<dbReference type="InterPro" id="IPR011712">
    <property type="entry name" value="Sig_transdc_His_kin_sub3_dim/P"/>
</dbReference>
<dbReference type="PROSITE" id="PS50893">
    <property type="entry name" value="ABC_TRANSPORTER_2"/>
    <property type="match status" value="1"/>
</dbReference>
<accession>J3F0S7</accession>
<dbReference type="PATRIC" id="fig|1115803.3.peg.2582"/>
<keyword evidence="4" id="KW-0067">ATP-binding</keyword>
<evidence type="ECO:0000256" key="1">
    <source>
        <dbReference type="ARBA" id="ARBA00004651"/>
    </source>
</evidence>
<dbReference type="GO" id="GO:0046983">
    <property type="term" value="F:protein dimerization activity"/>
    <property type="evidence" value="ECO:0007669"/>
    <property type="project" value="InterPro"/>
</dbReference>
<evidence type="ECO:0000256" key="3">
    <source>
        <dbReference type="ARBA" id="ARBA00022741"/>
    </source>
</evidence>
<evidence type="ECO:0000313" key="12">
    <source>
        <dbReference type="Proteomes" id="UP000007814"/>
    </source>
</evidence>
<dbReference type="InterPro" id="IPR003594">
    <property type="entry name" value="HATPase_dom"/>
</dbReference>
<feature type="transmembrane region" description="Helical" evidence="8">
    <location>
        <begin position="258"/>
        <end position="285"/>
    </location>
</feature>
<dbReference type="SUPFAM" id="SSF55781">
    <property type="entry name" value="GAF domain-like"/>
    <property type="match status" value="2"/>
</dbReference>
<dbReference type="GO" id="GO:0045454">
    <property type="term" value="P:cell redox homeostasis"/>
    <property type="evidence" value="ECO:0007669"/>
    <property type="project" value="InterPro"/>
</dbReference>
<dbReference type="eggNOG" id="COG4585">
    <property type="taxonomic scope" value="Bacteria"/>
</dbReference>
<dbReference type="InterPro" id="IPR014223">
    <property type="entry name" value="ABC_CydC/D"/>
</dbReference>
<dbReference type="GO" id="GO:0016887">
    <property type="term" value="F:ATP hydrolysis activity"/>
    <property type="evidence" value="ECO:0007669"/>
    <property type="project" value="InterPro"/>
</dbReference>
<dbReference type="GO" id="GO:0140359">
    <property type="term" value="F:ABC-type transporter activity"/>
    <property type="evidence" value="ECO:0007669"/>
    <property type="project" value="InterPro"/>
</dbReference>
<dbReference type="InterPro" id="IPR003439">
    <property type="entry name" value="ABC_transporter-like_ATP-bd"/>
</dbReference>
<dbReference type="InterPro" id="IPR039421">
    <property type="entry name" value="Type_1_exporter"/>
</dbReference>
<dbReference type="PROSITE" id="PS50929">
    <property type="entry name" value="ABC_TM1F"/>
    <property type="match status" value="1"/>
</dbReference>
<feature type="domain" description="ABC transporter" evidence="9">
    <location>
        <begin position="357"/>
        <end position="593"/>
    </location>
</feature>
<dbReference type="SUPFAM" id="SSF55874">
    <property type="entry name" value="ATPase domain of HSP90 chaperone/DNA topoisomerase II/histidine kinase"/>
    <property type="match status" value="1"/>
</dbReference>
<evidence type="ECO:0000259" key="9">
    <source>
        <dbReference type="PROSITE" id="PS50893"/>
    </source>
</evidence>
<dbReference type="eggNOG" id="COG2203">
    <property type="taxonomic scope" value="Bacteria"/>
</dbReference>
<proteinExistence type="predicted"/>
<dbReference type="Pfam" id="PF07730">
    <property type="entry name" value="HisKA_3"/>
    <property type="match status" value="1"/>
</dbReference>
<dbReference type="InterPro" id="IPR003018">
    <property type="entry name" value="GAF"/>
</dbReference>
<dbReference type="Pfam" id="PF00005">
    <property type="entry name" value="ABC_tran"/>
    <property type="match status" value="1"/>
</dbReference>
<dbReference type="InterPro" id="IPR027417">
    <property type="entry name" value="P-loop_NTPase"/>
</dbReference>
<dbReference type="Gene3D" id="3.30.450.40">
    <property type="match status" value="2"/>
</dbReference>
<dbReference type="InterPro" id="IPR036890">
    <property type="entry name" value="HATPase_C_sf"/>
</dbReference>
<keyword evidence="2 8" id="KW-0812">Transmembrane</keyword>
<evidence type="ECO:0000259" key="10">
    <source>
        <dbReference type="PROSITE" id="PS50929"/>
    </source>
</evidence>
<dbReference type="Gene3D" id="1.20.1560.10">
    <property type="entry name" value="ABC transporter type 1, transmembrane domain"/>
    <property type="match status" value="1"/>
</dbReference>
<sequence>MKAMSSILLSPALSARERRALRRAVGLLHLDRSRFALAALAGTAGMASAVALSGVAAWLIARASQMPDVVALGVAPVAVRLFGISRSVLRYCERLVSHDTALRGMGALRTRLYESLASARTDTVAGLRRGDVLARVGSDIDAVGDLVVRAYLPAVVAAVLGAATAVGIGLVYWPAGLILATCLLLSGLGAPLATIRSARIAEQARQQQASELSADVLAVLEGAPELTVSGRLTDSMRQVASRETSLVRLRDRAAVPAAIAAALDTAAMGVAVVGNLVVGVGAVAAGQLGPVWLAVIVLVPLAAFEATSALSPASVQLVRSAGAACRIVELIETAEASAQRSSVTRELPAPSQRGPWLRARNLAVGWPGGPVVADGIDLDLQVGSRVAIVGPSGIGKSTLLATLAGLLEPRGGSLTLDGVPPWEVARAEAAARVCLTAEDAHVFHTSVLENLRVARGDVTPAEASELLVRAGLGDWLEALPDGVDTIIGTDAATLSGGERRRLLLARALAAPAPLMLLDEPGEHLDAATADRLVADLLTVGASQGRGTLLITHRLSALAHADEVMVMGRPPPGDHGAGAGDYPAQGQPRQPPERLRCLPVGALPGGPGQTTGRHVPREPDELSTMTTHETRHAADTPPQGPRFPGVPEDDPQESDGPALQDREPAAPPSEETTPAGRLAYAVHADQLVSTRGPRAAVVHPSLDQATVALIQAALRLTSSLRVPDALRRLVESACSITGASWGTIAVLSHADMDVEAVEAGSAPGGTGTGLSSGVPTATLDELAQMAGATSSATDPSRAADALLSGLEGTGLVIDNDLGRASAFTGAIEDEDTGSLLSAPLRLHGQVYGHLYLCDKPGGFTRSDADAVLTLAQAAAVAVENARLYREARDREQWMVVSQELTTLLLSGAEEDDALTLIAHRVRQVAHADTAALILPSIGERWICEIADGEHARELVGTFFPSEGRALTTLAHQTGLVVASLEDAWQDGDLLVPQLARFGPALYAPMIHRGRGVGVMLLLRSPGAAPFTAQDLEIAELVAGQATMAFELADAQHAEEMATLLDERARIGRDLHDLAIQQLFATGMQISAVRERLAGARDNDESAGNEVDLDVVCSVLSTALEAVDDSVGQIRSIVRSLRDRDEEVGVVERLRREASLARNALGYAPSLLLSVDGRGLAQVDRDEEDRLITSVDAVVGPDIADDMVAVVREGLSNVARHAHASSVTVDVKIEGVLPGSELCCGPGDDEGHASGDAEPFRGRPVVEIVCRDDGVGVNPSVKRRSGTANMAERARRHGGSFVIGPRARSDGERRGTCFTWRVPLDVGGALR</sequence>
<gene>
    <name evidence="11" type="primary">cydC</name>
    <name evidence="11" type="ORF">HMPREF1129_0979</name>
</gene>
<comment type="caution">
    <text evidence="11">The sequence shown here is derived from an EMBL/GenBank/DDBJ whole genome shotgun (WGS) entry which is preliminary data.</text>
</comment>
<dbReference type="InterPro" id="IPR003593">
    <property type="entry name" value="AAA+_ATPase"/>
</dbReference>
<dbReference type="InterPro" id="IPR011527">
    <property type="entry name" value="ABC1_TM_dom"/>
</dbReference>
<comment type="subcellular location">
    <subcellularLocation>
        <location evidence="1">Cell membrane</location>
        <topology evidence="1">Multi-pass membrane protein</topology>
    </subcellularLocation>
</comment>
<evidence type="ECO:0000256" key="8">
    <source>
        <dbReference type="SAM" id="Phobius"/>
    </source>
</evidence>
<dbReference type="EMBL" id="ALJK01000234">
    <property type="protein sequence ID" value="EJN83467.1"/>
    <property type="molecule type" value="Genomic_DNA"/>
</dbReference>
<organism evidence="11 12">
    <name type="scientific">Actinomyces naeslundii (strain ATCC 12104 / DSM 43013 / CCUG 2238 / JCM 8349 / NCTC 10301 / Howell 279)</name>
    <dbReference type="NCBI Taxonomy" id="1115803"/>
    <lineage>
        <taxon>Bacteria</taxon>
        <taxon>Bacillati</taxon>
        <taxon>Actinomycetota</taxon>
        <taxon>Actinomycetes</taxon>
        <taxon>Actinomycetales</taxon>
        <taxon>Actinomycetaceae</taxon>
        <taxon>Actinomyces</taxon>
    </lineage>
</organism>
<dbReference type="SUPFAM" id="SSF90123">
    <property type="entry name" value="ABC transporter transmembrane region"/>
    <property type="match status" value="1"/>
</dbReference>
<dbReference type="InterPro" id="IPR029016">
    <property type="entry name" value="GAF-like_dom_sf"/>
</dbReference>
<dbReference type="eggNOG" id="COG4987">
    <property type="taxonomic scope" value="Bacteria"/>
</dbReference>
<dbReference type="SMART" id="SM00065">
    <property type="entry name" value="GAF"/>
    <property type="match status" value="2"/>
</dbReference>
<dbReference type="InterPro" id="IPR036640">
    <property type="entry name" value="ABC1_TM_sf"/>
</dbReference>
<dbReference type="NCBIfam" id="TIGR02868">
    <property type="entry name" value="CydC"/>
    <property type="match status" value="1"/>
</dbReference>
<dbReference type="SUPFAM" id="SSF52540">
    <property type="entry name" value="P-loop containing nucleoside triphosphate hydrolases"/>
    <property type="match status" value="1"/>
</dbReference>
<feature type="transmembrane region" description="Helical" evidence="8">
    <location>
        <begin position="177"/>
        <end position="195"/>
    </location>
</feature>
<dbReference type="Gene3D" id="1.20.5.1930">
    <property type="match status" value="1"/>
</dbReference>
<dbReference type="InterPro" id="IPR017871">
    <property type="entry name" value="ABC_transporter-like_CS"/>
</dbReference>
<dbReference type="Pfam" id="PF01590">
    <property type="entry name" value="GAF"/>
    <property type="match status" value="2"/>
</dbReference>
<reference evidence="11 12" key="1">
    <citation type="submission" date="2012-07" db="EMBL/GenBank/DDBJ databases">
        <authorList>
            <person name="Durkin A.S."/>
            <person name="McCorrison J."/>
            <person name="Torralba M."/>
            <person name="Gillis M."/>
            <person name="Methe B."/>
            <person name="Sutton G."/>
            <person name="Nelson K.E."/>
        </authorList>
    </citation>
    <scope>NUCLEOTIDE SEQUENCE [LARGE SCALE GENOMIC DNA]</scope>
    <source>
        <strain evidence="12">ATCC 12104 / DSM 43013 / CCUG 2238 / JCM 8349 / NCTC 10301 / Howell 279</strain>
    </source>
</reference>
<dbReference type="PANTHER" id="PTHR24221:SF653">
    <property type="entry name" value="TRANSPORT ATP-BINDING PROTEIN CYDC"/>
    <property type="match status" value="1"/>
</dbReference>
<feature type="transmembrane region" description="Helical" evidence="8">
    <location>
        <begin position="38"/>
        <end position="61"/>
    </location>
</feature>
<evidence type="ECO:0000256" key="4">
    <source>
        <dbReference type="ARBA" id="ARBA00022840"/>
    </source>
</evidence>
<dbReference type="GO" id="GO:0000155">
    <property type="term" value="F:phosphorelay sensor kinase activity"/>
    <property type="evidence" value="ECO:0007669"/>
    <property type="project" value="InterPro"/>
</dbReference>
<dbReference type="SMART" id="SM00382">
    <property type="entry name" value="AAA"/>
    <property type="match status" value="1"/>
</dbReference>
<evidence type="ECO:0000256" key="2">
    <source>
        <dbReference type="ARBA" id="ARBA00022692"/>
    </source>
</evidence>
<feature type="transmembrane region" description="Helical" evidence="8">
    <location>
        <begin position="150"/>
        <end position="171"/>
    </location>
</feature>
<dbReference type="GO" id="GO:0034040">
    <property type="term" value="F:ATPase-coupled lipid transmembrane transporter activity"/>
    <property type="evidence" value="ECO:0007669"/>
    <property type="project" value="TreeGrafter"/>
</dbReference>